<organism evidence="2 3">
    <name type="scientific">Streptomyces coryli</name>
    <dbReference type="NCBI Taxonomy" id="1128680"/>
    <lineage>
        <taxon>Bacteria</taxon>
        <taxon>Bacillati</taxon>
        <taxon>Actinomycetota</taxon>
        <taxon>Actinomycetes</taxon>
        <taxon>Kitasatosporales</taxon>
        <taxon>Streptomycetaceae</taxon>
        <taxon>Streptomyces</taxon>
    </lineage>
</organism>
<proteinExistence type="predicted"/>
<name>A0A6G4U5I2_9ACTN</name>
<reference evidence="2 3" key="1">
    <citation type="submission" date="2020-02" db="EMBL/GenBank/DDBJ databases">
        <title>Whole-genome analyses of novel actinobacteria.</title>
        <authorList>
            <person name="Sahin N."/>
        </authorList>
    </citation>
    <scope>NUCLEOTIDE SEQUENCE [LARGE SCALE GENOMIC DNA]</scope>
    <source>
        <strain evidence="2 3">A7024</strain>
    </source>
</reference>
<sequence>MPELPPIEIACDESGSDGENLVAGNTDVFTHAGVRLVEPEAAAALAEVRARVRSPATQYKANHLLREKHRAVLVWVLGPEGPLSGRGRVHLMEKAYFVVVRLAGALGESDEDARALYAEARAALAPGEWARFLHAANDLLRTRNRDEAAPEPVAAFYGTLDALAPDGPALRRLRGSRPRAEAYRERLRIRPPDPP</sequence>
<feature type="compositionally biased region" description="Basic and acidic residues" evidence="1">
    <location>
        <begin position="178"/>
        <end position="195"/>
    </location>
</feature>
<evidence type="ECO:0000313" key="2">
    <source>
        <dbReference type="EMBL" id="NGN67353.1"/>
    </source>
</evidence>
<feature type="region of interest" description="Disordered" evidence="1">
    <location>
        <begin position="168"/>
        <end position="195"/>
    </location>
</feature>
<gene>
    <name evidence="2" type="ORF">G5C51_26045</name>
</gene>
<protein>
    <recommendedName>
        <fullName evidence="4">DUF3800 domain-containing protein</fullName>
    </recommendedName>
</protein>
<keyword evidence="3" id="KW-1185">Reference proteome</keyword>
<evidence type="ECO:0008006" key="4">
    <source>
        <dbReference type="Google" id="ProtNLM"/>
    </source>
</evidence>
<feature type="non-terminal residue" evidence="2">
    <location>
        <position position="195"/>
    </location>
</feature>
<evidence type="ECO:0000256" key="1">
    <source>
        <dbReference type="SAM" id="MobiDB-lite"/>
    </source>
</evidence>
<dbReference type="Proteomes" id="UP000481583">
    <property type="component" value="Unassembled WGS sequence"/>
</dbReference>
<dbReference type="AlphaFoldDB" id="A0A6G4U5I2"/>
<comment type="caution">
    <text evidence="2">The sequence shown here is derived from an EMBL/GenBank/DDBJ whole genome shotgun (WGS) entry which is preliminary data.</text>
</comment>
<accession>A0A6G4U5I2</accession>
<evidence type="ECO:0000313" key="3">
    <source>
        <dbReference type="Proteomes" id="UP000481583"/>
    </source>
</evidence>
<dbReference type="EMBL" id="JAAKZV010000137">
    <property type="protein sequence ID" value="NGN67353.1"/>
    <property type="molecule type" value="Genomic_DNA"/>
</dbReference>